<evidence type="ECO:0008006" key="6">
    <source>
        <dbReference type="Google" id="ProtNLM"/>
    </source>
</evidence>
<comment type="caution">
    <text evidence="4">The sequence shown here is derived from an EMBL/GenBank/DDBJ whole genome shotgun (WGS) entry which is preliminary data.</text>
</comment>
<dbReference type="InterPro" id="IPR056564">
    <property type="entry name" value="Ig-like_KY"/>
</dbReference>
<dbReference type="SUPFAM" id="SSF54001">
    <property type="entry name" value="Cysteine proteinases"/>
    <property type="match status" value="1"/>
</dbReference>
<dbReference type="InterPro" id="IPR002931">
    <property type="entry name" value="Transglutaminase-like"/>
</dbReference>
<dbReference type="Proteomes" id="UP000663864">
    <property type="component" value="Unassembled WGS sequence"/>
</dbReference>
<dbReference type="Pfam" id="PF23265">
    <property type="entry name" value="Ig-like_KY"/>
    <property type="match status" value="1"/>
</dbReference>
<evidence type="ECO:0000259" key="3">
    <source>
        <dbReference type="Pfam" id="PF23265"/>
    </source>
</evidence>
<evidence type="ECO:0000313" key="5">
    <source>
        <dbReference type="Proteomes" id="UP000663864"/>
    </source>
</evidence>
<dbReference type="AlphaFoldDB" id="A0A814Q5X0"/>
<dbReference type="InterPro" id="IPR038765">
    <property type="entry name" value="Papain-like_cys_pep_sf"/>
</dbReference>
<organism evidence="4 5">
    <name type="scientific">Rotaria sordida</name>
    <dbReference type="NCBI Taxonomy" id="392033"/>
    <lineage>
        <taxon>Eukaryota</taxon>
        <taxon>Metazoa</taxon>
        <taxon>Spiralia</taxon>
        <taxon>Gnathifera</taxon>
        <taxon>Rotifera</taxon>
        <taxon>Eurotatoria</taxon>
        <taxon>Bdelloidea</taxon>
        <taxon>Philodinida</taxon>
        <taxon>Philodinidae</taxon>
        <taxon>Rotaria</taxon>
    </lineage>
</organism>
<dbReference type="EMBL" id="CAJNOT010000951">
    <property type="protein sequence ID" value="CAF1115767.1"/>
    <property type="molecule type" value="Genomic_DNA"/>
</dbReference>
<evidence type="ECO:0000259" key="2">
    <source>
        <dbReference type="Pfam" id="PF01841"/>
    </source>
</evidence>
<dbReference type="PANTHER" id="PTHR46333">
    <property type="entry name" value="CYTOKINESIS PROTEIN 3"/>
    <property type="match status" value="1"/>
</dbReference>
<gene>
    <name evidence="4" type="ORF">ZHD862_LOCUS18362</name>
</gene>
<reference evidence="4" key="1">
    <citation type="submission" date="2021-02" db="EMBL/GenBank/DDBJ databases">
        <authorList>
            <person name="Nowell W R."/>
        </authorList>
    </citation>
    <scope>NUCLEOTIDE SEQUENCE</scope>
</reference>
<dbReference type="Gene3D" id="3.10.620.30">
    <property type="match status" value="1"/>
</dbReference>
<feature type="domain" description="Transglutaminase-like" evidence="2">
    <location>
        <begin position="188"/>
        <end position="292"/>
    </location>
</feature>
<feature type="compositionally biased region" description="Low complexity" evidence="1">
    <location>
        <begin position="27"/>
        <end position="38"/>
    </location>
</feature>
<name>A0A814Q5X0_9BILA</name>
<accession>A0A814Q5X0</accession>
<dbReference type="PANTHER" id="PTHR46333:SF2">
    <property type="entry name" value="CYTOKINESIS PROTEIN 3"/>
    <property type="match status" value="1"/>
</dbReference>
<evidence type="ECO:0000256" key="1">
    <source>
        <dbReference type="SAM" id="MobiDB-lite"/>
    </source>
</evidence>
<evidence type="ECO:0000313" key="4">
    <source>
        <dbReference type="EMBL" id="CAF1115767.1"/>
    </source>
</evidence>
<dbReference type="GO" id="GO:0005737">
    <property type="term" value="C:cytoplasm"/>
    <property type="evidence" value="ECO:0007669"/>
    <property type="project" value="TreeGrafter"/>
</dbReference>
<proteinExistence type="predicted"/>
<protein>
    <recommendedName>
        <fullName evidence="6">Transglutaminase-like domain-containing protein</fullName>
    </recommendedName>
</protein>
<dbReference type="InterPro" id="IPR052557">
    <property type="entry name" value="CAP/Cytokinesis_protein"/>
</dbReference>
<feature type="region of interest" description="Disordered" evidence="1">
    <location>
        <begin position="18"/>
        <end position="49"/>
    </location>
</feature>
<dbReference type="Pfam" id="PF01841">
    <property type="entry name" value="Transglut_core"/>
    <property type="match status" value="1"/>
</dbReference>
<feature type="domain" description="KY-like immunoglobulin-like" evidence="3">
    <location>
        <begin position="344"/>
        <end position="447"/>
    </location>
</feature>
<sequence>MVINSTLTIQPENIQVVIPSNRNRPQSVPNLSSRSSKNSPDRSHNERKRHLHRQIFIPDKPPFINFSSSYINPYRTLTPIIINHNRRHRLKNKKHSKRKQKKQNISNILIHEQENQIEENSFSKQIIQNTNPIDLWPSDPNSFDMDFIRQRQIAIDNTSYRETIHTWKPSSIDQLTTLIKDLIKDKNLIDHVWVIFYWISQNILYDIDGDIDHNHNQNLKQKSNEIFSSRKTTYDGYATIFKILCNDIGIECITILGYAKDSHFQINQSKFSQINHIWNAVKLNDNHWYLIDTVLGSGYIDNKYKYKKHLNIHYFLTRSEYMIYSHLPNDSQWQLLAKPISMFDFFRLPYLHSYYFIYNLTLISPRFSSIVFFDKNESYAEVLIQAPNDVQLICSIKNDHKSTCLTQYDISRQVWQCLFAPYKIGFHTLIIYANRLLISNSLINVIELGVDISLKDFLRKKIFPITFEKFIQYKCQIFSPLDGILKYGTKVTIHCRIPNASYVRISLDGIWLEEMTLKHDIFKQQITVPQREIIVYAQFNNKNLTNIYYGLIRYLVEK</sequence>